<evidence type="ECO:0000256" key="1">
    <source>
        <dbReference type="SAM" id="SignalP"/>
    </source>
</evidence>
<feature type="signal peptide" evidence="1">
    <location>
        <begin position="1"/>
        <end position="20"/>
    </location>
</feature>
<dbReference type="SUPFAM" id="SSF53850">
    <property type="entry name" value="Periplasmic binding protein-like II"/>
    <property type="match status" value="1"/>
</dbReference>
<dbReference type="EMBL" id="CCMZ01000056">
    <property type="protein sequence ID" value="CDX25586.1"/>
    <property type="molecule type" value="Genomic_DNA"/>
</dbReference>
<name>A0A090E785_MESPL</name>
<evidence type="ECO:0000313" key="3">
    <source>
        <dbReference type="EMBL" id="CDX25586.1"/>
    </source>
</evidence>
<dbReference type="Gene3D" id="3.40.190.100">
    <property type="entry name" value="Glycine betaine-binding periplasmic protein, domain 2"/>
    <property type="match status" value="1"/>
</dbReference>
<organism evidence="3 4">
    <name type="scientific">Mesorhizobium plurifarium</name>
    <dbReference type="NCBI Taxonomy" id="69974"/>
    <lineage>
        <taxon>Bacteria</taxon>
        <taxon>Pseudomonadati</taxon>
        <taxon>Pseudomonadota</taxon>
        <taxon>Alphaproteobacteria</taxon>
        <taxon>Hyphomicrobiales</taxon>
        <taxon>Phyllobacteriaceae</taxon>
        <taxon>Mesorhizobium</taxon>
    </lineage>
</organism>
<keyword evidence="1" id="KW-0732">Signal</keyword>
<feature type="domain" description="ABC-type glycine betaine transport system substrate-binding" evidence="2">
    <location>
        <begin position="22"/>
        <end position="305"/>
    </location>
</feature>
<dbReference type="Proteomes" id="UP000045285">
    <property type="component" value="Unassembled WGS sequence"/>
</dbReference>
<evidence type="ECO:0000313" key="4">
    <source>
        <dbReference type="Proteomes" id="UP000045285"/>
    </source>
</evidence>
<feature type="chain" id="PRO_5001854638" evidence="1">
    <location>
        <begin position="21"/>
        <end position="321"/>
    </location>
</feature>
<accession>A0A090E785</accession>
<protein>
    <submittedName>
        <fullName evidence="3">Glycine betaine transporter subunit periplasmic-binding component of ABC superfamily</fullName>
    </submittedName>
</protein>
<evidence type="ECO:0000259" key="2">
    <source>
        <dbReference type="Pfam" id="PF04069"/>
    </source>
</evidence>
<sequence>MRKLLSTIAVLILTSPAAQAETVRPIGSGQTGDKVIYAVIQSGLSQLGYENGEMLTGTYPVINLTVAQGDADYSAVYWKPLQDQFFAQAGGDEKLLLAGPLYTGAMQGYFIDKATADKHKITSLDQMKDPAIAALFDTDGDGKANFVGCNPGWGCEAVIEHQLDAYGLRDHINLEKGEYFALIANAITNYKAGKSIFYTNWQPEWVNSVLVPDKDVVFLNVPFSSLPGEENANTKWKDGRDPGFATNDNYILVNKQFAKDNPKAWAFLDGLRMPIGDVSDLMARTEAGGDSPEKIEAMAKEWIAKHQAEWDALIAKANSAQ</sequence>
<dbReference type="GO" id="GO:0022857">
    <property type="term" value="F:transmembrane transporter activity"/>
    <property type="evidence" value="ECO:0007669"/>
    <property type="project" value="InterPro"/>
</dbReference>
<dbReference type="Pfam" id="PF04069">
    <property type="entry name" value="OpuAC"/>
    <property type="match status" value="1"/>
</dbReference>
<reference evidence="4" key="1">
    <citation type="submission" date="2014-08" db="EMBL/GenBank/DDBJ databases">
        <authorList>
            <person name="Moulin L."/>
        </authorList>
    </citation>
    <scope>NUCLEOTIDE SEQUENCE [LARGE SCALE GENOMIC DNA]</scope>
</reference>
<proteinExistence type="predicted"/>
<dbReference type="NCBIfam" id="NF008334">
    <property type="entry name" value="PRK11119.1"/>
    <property type="match status" value="1"/>
</dbReference>
<dbReference type="GO" id="GO:0043190">
    <property type="term" value="C:ATP-binding cassette (ABC) transporter complex"/>
    <property type="evidence" value="ECO:0007669"/>
    <property type="project" value="InterPro"/>
</dbReference>
<dbReference type="AlphaFoldDB" id="A0A090E785"/>
<keyword evidence="4" id="KW-1185">Reference proteome</keyword>
<dbReference type="InterPro" id="IPR007210">
    <property type="entry name" value="ABC_Gly_betaine_transp_sub-bd"/>
</dbReference>
<gene>
    <name evidence="3" type="primary">proX</name>
    <name evidence="3" type="ORF">MPL3356_60004</name>
</gene>
<dbReference type="Gene3D" id="3.40.190.10">
    <property type="entry name" value="Periplasmic binding protein-like II"/>
    <property type="match status" value="1"/>
</dbReference>